<dbReference type="Proteomes" id="UP000626148">
    <property type="component" value="Unassembled WGS sequence"/>
</dbReference>
<evidence type="ECO:0000256" key="7">
    <source>
        <dbReference type="SAM" id="Phobius"/>
    </source>
</evidence>
<organism evidence="9 10">
    <name type="scientific">Saccharospirillum salsuginis</name>
    <dbReference type="NCBI Taxonomy" id="418750"/>
    <lineage>
        <taxon>Bacteria</taxon>
        <taxon>Pseudomonadati</taxon>
        <taxon>Pseudomonadota</taxon>
        <taxon>Gammaproteobacteria</taxon>
        <taxon>Oceanospirillales</taxon>
        <taxon>Saccharospirillaceae</taxon>
        <taxon>Saccharospirillum</taxon>
    </lineage>
</organism>
<dbReference type="RefSeq" id="WP_189607871.1">
    <property type="nucleotide sequence ID" value="NZ_BMXR01000003.1"/>
</dbReference>
<keyword evidence="10" id="KW-1185">Reference proteome</keyword>
<evidence type="ECO:0000313" key="10">
    <source>
        <dbReference type="Proteomes" id="UP000626148"/>
    </source>
</evidence>
<comment type="subcellular location">
    <subcellularLocation>
        <location evidence="1">Cell membrane</location>
        <topology evidence="1">Multi-pass membrane protein</topology>
    </subcellularLocation>
</comment>
<keyword evidence="2" id="KW-0813">Transport</keyword>
<dbReference type="PANTHER" id="PTHR43738">
    <property type="entry name" value="ABC TRANSPORTER, MEMBRANE PROTEIN"/>
    <property type="match status" value="1"/>
</dbReference>
<evidence type="ECO:0000259" key="8">
    <source>
        <dbReference type="Pfam" id="PF02687"/>
    </source>
</evidence>
<sequence length="387" mass="41964">MANPIQSLAFSAYLATRELATQPIQAVLGILVAGFVVSLLVTFQGLRVGIYDDLERFPAGLPAELVMLEKGVRNLALVRSILPQYLRKELEQVPGVQAVHPLASIPAILDAQNRKTPIQVIVFETAGGPRDLVRGTGPDKASGTGLVMDDRLARFLGFEPGDTVPLFDFDFTLTGTTRETASPFAPYVYIDYDGLLDVYFQQGTRIAPDAMIFLSAFLVDLDPGAESVLRGRFGTEYSLMTPEALARADRRVGQRMLDPALILLVQIGFIIAVLTFGLLMYAKALGRQREYGVQKALGVSSGWLMVQLTLECALIVCLAMPVAVAVSWATGQLIEWLSPLFRVDVFSLPVLLNAWLASLAAGLAGCLLPLRYIARADPAIVFRGSHG</sequence>
<keyword evidence="4 7" id="KW-0812">Transmembrane</keyword>
<proteinExistence type="predicted"/>
<dbReference type="EMBL" id="BMXR01000003">
    <property type="protein sequence ID" value="GGX48541.1"/>
    <property type="molecule type" value="Genomic_DNA"/>
</dbReference>
<keyword evidence="5 7" id="KW-1133">Transmembrane helix</keyword>
<gene>
    <name evidence="9" type="ORF">GCM10007392_14470</name>
</gene>
<dbReference type="InterPro" id="IPR003838">
    <property type="entry name" value="ABC3_permease_C"/>
</dbReference>
<dbReference type="PANTHER" id="PTHR43738:SF1">
    <property type="entry name" value="HEMIN TRANSPORT SYSTEM PERMEASE PROTEIN HRTB-RELATED"/>
    <property type="match status" value="1"/>
</dbReference>
<protein>
    <submittedName>
        <fullName evidence="9">ABC transporter permease</fullName>
    </submittedName>
</protein>
<feature type="transmembrane region" description="Helical" evidence="7">
    <location>
        <begin position="350"/>
        <end position="370"/>
    </location>
</feature>
<evidence type="ECO:0000256" key="1">
    <source>
        <dbReference type="ARBA" id="ARBA00004651"/>
    </source>
</evidence>
<comment type="caution">
    <text evidence="9">The sequence shown here is derived from an EMBL/GenBank/DDBJ whole genome shotgun (WGS) entry which is preliminary data.</text>
</comment>
<evidence type="ECO:0000256" key="4">
    <source>
        <dbReference type="ARBA" id="ARBA00022692"/>
    </source>
</evidence>
<accession>A0A918N8I8</accession>
<reference evidence="9" key="1">
    <citation type="journal article" date="2014" name="Int. J. Syst. Evol. Microbiol.">
        <title>Complete genome sequence of Corynebacterium casei LMG S-19264T (=DSM 44701T), isolated from a smear-ripened cheese.</title>
        <authorList>
            <consortium name="US DOE Joint Genome Institute (JGI-PGF)"/>
            <person name="Walter F."/>
            <person name="Albersmeier A."/>
            <person name="Kalinowski J."/>
            <person name="Ruckert C."/>
        </authorList>
    </citation>
    <scope>NUCLEOTIDE SEQUENCE</scope>
    <source>
        <strain evidence="9">KCTC 22169</strain>
    </source>
</reference>
<dbReference type="GO" id="GO:0005886">
    <property type="term" value="C:plasma membrane"/>
    <property type="evidence" value="ECO:0007669"/>
    <property type="project" value="UniProtKB-SubCell"/>
</dbReference>
<reference evidence="9" key="2">
    <citation type="submission" date="2020-09" db="EMBL/GenBank/DDBJ databases">
        <authorList>
            <person name="Sun Q."/>
            <person name="Kim S."/>
        </authorList>
    </citation>
    <scope>NUCLEOTIDE SEQUENCE</scope>
    <source>
        <strain evidence="9">KCTC 22169</strain>
    </source>
</reference>
<feature type="transmembrane region" description="Helical" evidence="7">
    <location>
        <begin position="303"/>
        <end position="330"/>
    </location>
</feature>
<feature type="transmembrane region" description="Helical" evidence="7">
    <location>
        <begin position="26"/>
        <end position="46"/>
    </location>
</feature>
<feature type="transmembrane region" description="Helical" evidence="7">
    <location>
        <begin position="260"/>
        <end position="282"/>
    </location>
</feature>
<keyword evidence="6 7" id="KW-0472">Membrane</keyword>
<dbReference type="AlphaFoldDB" id="A0A918N8I8"/>
<evidence type="ECO:0000256" key="6">
    <source>
        <dbReference type="ARBA" id="ARBA00023136"/>
    </source>
</evidence>
<dbReference type="InterPro" id="IPR051125">
    <property type="entry name" value="ABC-4/HrtB_transporter"/>
</dbReference>
<feature type="domain" description="ABC3 transporter permease C-terminal" evidence="8">
    <location>
        <begin position="267"/>
        <end position="377"/>
    </location>
</feature>
<dbReference type="Pfam" id="PF02687">
    <property type="entry name" value="FtsX"/>
    <property type="match status" value="1"/>
</dbReference>
<evidence type="ECO:0000256" key="3">
    <source>
        <dbReference type="ARBA" id="ARBA00022475"/>
    </source>
</evidence>
<evidence type="ECO:0000256" key="2">
    <source>
        <dbReference type="ARBA" id="ARBA00022448"/>
    </source>
</evidence>
<evidence type="ECO:0000256" key="5">
    <source>
        <dbReference type="ARBA" id="ARBA00022989"/>
    </source>
</evidence>
<name>A0A918N8I8_9GAMM</name>
<evidence type="ECO:0000313" key="9">
    <source>
        <dbReference type="EMBL" id="GGX48541.1"/>
    </source>
</evidence>
<keyword evidence="3" id="KW-1003">Cell membrane</keyword>